<organism evidence="1 2">
    <name type="scientific">Streblomastix strix</name>
    <dbReference type="NCBI Taxonomy" id="222440"/>
    <lineage>
        <taxon>Eukaryota</taxon>
        <taxon>Metamonada</taxon>
        <taxon>Preaxostyla</taxon>
        <taxon>Oxymonadida</taxon>
        <taxon>Streblomastigidae</taxon>
        <taxon>Streblomastix</taxon>
    </lineage>
</organism>
<evidence type="ECO:0000313" key="2">
    <source>
        <dbReference type="Proteomes" id="UP000324800"/>
    </source>
</evidence>
<gene>
    <name evidence="1" type="ORF">EZS28_027842</name>
</gene>
<evidence type="ECO:0000313" key="1">
    <source>
        <dbReference type="EMBL" id="KAA6376631.1"/>
    </source>
</evidence>
<sequence>MYIISLPSLVLSVGSIPLPIGRITQNERARGQVVELRDNVPLPECYKQHSGKVHISLRSIAPPLYYEMVQVAQLWP</sequence>
<reference evidence="1 2" key="1">
    <citation type="submission" date="2019-03" db="EMBL/GenBank/DDBJ databases">
        <title>Single cell metagenomics reveals metabolic interactions within the superorganism composed of flagellate Streblomastix strix and complex community of Bacteroidetes bacteria on its surface.</title>
        <authorList>
            <person name="Treitli S.C."/>
            <person name="Kolisko M."/>
            <person name="Husnik F."/>
            <person name="Keeling P."/>
            <person name="Hampl V."/>
        </authorList>
    </citation>
    <scope>NUCLEOTIDE SEQUENCE [LARGE SCALE GENOMIC DNA]</scope>
    <source>
        <strain evidence="1">ST1C</strain>
    </source>
</reference>
<accession>A0A5J4V3K7</accession>
<name>A0A5J4V3K7_9EUKA</name>
<dbReference type="AlphaFoldDB" id="A0A5J4V3K7"/>
<protein>
    <submittedName>
        <fullName evidence="1">Uncharacterized protein</fullName>
    </submittedName>
</protein>
<comment type="caution">
    <text evidence="1">The sequence shown here is derived from an EMBL/GenBank/DDBJ whole genome shotgun (WGS) entry which is preliminary data.</text>
</comment>
<proteinExistence type="predicted"/>
<dbReference type="Proteomes" id="UP000324800">
    <property type="component" value="Unassembled WGS sequence"/>
</dbReference>
<dbReference type="EMBL" id="SNRW01010393">
    <property type="protein sequence ID" value="KAA6376631.1"/>
    <property type="molecule type" value="Genomic_DNA"/>
</dbReference>